<comment type="caution">
    <text evidence="1">The sequence shown here is derived from an EMBL/GenBank/DDBJ whole genome shotgun (WGS) entry which is preliminary data.</text>
</comment>
<name>W4LZ00_9BACT</name>
<dbReference type="AlphaFoldDB" id="W4LZ00"/>
<evidence type="ECO:0000313" key="2">
    <source>
        <dbReference type="Proteomes" id="UP000019140"/>
    </source>
</evidence>
<proteinExistence type="predicted"/>
<accession>W4LZ00</accession>
<evidence type="ECO:0000313" key="1">
    <source>
        <dbReference type="EMBL" id="ETX03165.1"/>
    </source>
</evidence>
<dbReference type="EMBL" id="AZHX01001456">
    <property type="protein sequence ID" value="ETX03165.1"/>
    <property type="molecule type" value="Genomic_DNA"/>
</dbReference>
<gene>
    <name evidence="1" type="ORF">ETSY2_34015</name>
</gene>
<reference evidence="1 2" key="1">
    <citation type="journal article" date="2014" name="Nature">
        <title>An environmental bacterial taxon with a large and distinct metabolic repertoire.</title>
        <authorList>
            <person name="Wilson M.C."/>
            <person name="Mori T."/>
            <person name="Ruckert C."/>
            <person name="Uria A.R."/>
            <person name="Helf M.J."/>
            <person name="Takada K."/>
            <person name="Gernert C."/>
            <person name="Steffens U.A."/>
            <person name="Heycke N."/>
            <person name="Schmitt S."/>
            <person name="Rinke C."/>
            <person name="Helfrich E.J."/>
            <person name="Brachmann A.O."/>
            <person name="Gurgui C."/>
            <person name="Wakimoto T."/>
            <person name="Kracht M."/>
            <person name="Crusemann M."/>
            <person name="Hentschel U."/>
            <person name="Abe I."/>
            <person name="Matsunaga S."/>
            <person name="Kalinowski J."/>
            <person name="Takeyama H."/>
            <person name="Piel J."/>
        </authorList>
    </citation>
    <scope>NUCLEOTIDE SEQUENCE [LARGE SCALE GENOMIC DNA]</scope>
    <source>
        <strain evidence="2">TSY2</strain>
    </source>
</reference>
<dbReference type="HOGENOM" id="CLU_193886_0_0_7"/>
<dbReference type="Proteomes" id="UP000019140">
    <property type="component" value="Unassembled WGS sequence"/>
</dbReference>
<organism evidence="1 2">
    <name type="scientific">Candidatus Entotheonella gemina</name>
    <dbReference type="NCBI Taxonomy" id="1429439"/>
    <lineage>
        <taxon>Bacteria</taxon>
        <taxon>Pseudomonadati</taxon>
        <taxon>Nitrospinota/Tectimicrobiota group</taxon>
        <taxon>Candidatus Tectimicrobiota</taxon>
        <taxon>Candidatus Entotheonellia</taxon>
        <taxon>Candidatus Entotheonellales</taxon>
        <taxon>Candidatus Entotheonellaceae</taxon>
        <taxon>Candidatus Entotheonella</taxon>
    </lineage>
</organism>
<dbReference type="PATRIC" id="fig|1429439.4.peg.5766"/>
<keyword evidence="2" id="KW-1185">Reference proteome</keyword>
<sequence>MSTDTEVRVRGLRALVETLGPVDAERFITLILREPFDYTQWQRHLWTDKSVEELSQAAMAMRSDPPNKGI</sequence>
<protein>
    <submittedName>
        <fullName evidence="1">Uncharacterized protein</fullName>
    </submittedName>
</protein>